<evidence type="ECO:0000313" key="2">
    <source>
        <dbReference type="EMBL" id="CAG9325858.1"/>
    </source>
</evidence>
<sequence length="411" mass="47543">MGQLSCKTCDCKNKEQLTEIKFTEPDNTIMDDTSKIEEMHEVPETNLAMLSYIIRIQANWKAFQERKMCRVLSKLIPKFTFYLNREEMRETLSSTHPPPPHRENKLTYRYKDGSNYIGDWRGGFRDGYGTMTWISGAQYSGNWSWGVPYGYGKFTFPDGDHFEGFWKDFKASSREKVNSESKRSDGYFWLHQKQQFLIKEAQLDPLSPSNLEKLTKIYQKLQFINAQISDSIKISTNAGVPSHKVSIGIRTFRQKIYQDGSLYIGEWKGNRRCGRGKFVSRIGESYEGEWKNDMEHGSGKKSYSNGSTYIGNFVMGEREGHGEMRWEEGNVYRGEWRKNEIEGIGECCWIDGRKYTGEWKEGKSEGFGVEILSSGEKYEGEWSNGKREGKGILEWSGILTEGVWKDGNFLK</sequence>
<dbReference type="SUPFAM" id="SSF82185">
    <property type="entry name" value="Histone H3 K4-specific methyltransferase SET7/9 N-terminal domain"/>
    <property type="match status" value="2"/>
</dbReference>
<dbReference type="GO" id="GO:0005829">
    <property type="term" value="C:cytosol"/>
    <property type="evidence" value="ECO:0007669"/>
    <property type="project" value="TreeGrafter"/>
</dbReference>
<dbReference type="Pfam" id="PF02493">
    <property type="entry name" value="MORN"/>
    <property type="match status" value="8"/>
</dbReference>
<accession>A0AAU9JIP7</accession>
<dbReference type="PANTHER" id="PTHR43215:SF14">
    <property type="entry name" value="RADIAL SPOKE HEAD 1 HOMOLOG"/>
    <property type="match status" value="1"/>
</dbReference>
<keyword evidence="3" id="KW-1185">Reference proteome</keyword>
<evidence type="ECO:0000256" key="1">
    <source>
        <dbReference type="ARBA" id="ARBA00022737"/>
    </source>
</evidence>
<organism evidence="2 3">
    <name type="scientific">Blepharisma stoltei</name>
    <dbReference type="NCBI Taxonomy" id="1481888"/>
    <lineage>
        <taxon>Eukaryota</taxon>
        <taxon>Sar</taxon>
        <taxon>Alveolata</taxon>
        <taxon>Ciliophora</taxon>
        <taxon>Postciliodesmatophora</taxon>
        <taxon>Heterotrichea</taxon>
        <taxon>Heterotrichida</taxon>
        <taxon>Blepharismidae</taxon>
        <taxon>Blepharisma</taxon>
    </lineage>
</organism>
<proteinExistence type="predicted"/>
<evidence type="ECO:0000313" key="3">
    <source>
        <dbReference type="Proteomes" id="UP001162131"/>
    </source>
</evidence>
<comment type="caution">
    <text evidence="2">The sequence shown here is derived from an EMBL/GenBank/DDBJ whole genome shotgun (WGS) entry which is preliminary data.</text>
</comment>
<dbReference type="Gene3D" id="2.20.110.10">
    <property type="entry name" value="Histone H3 K4-specific methyltransferase SET7/9 N-terminal domain"/>
    <property type="match status" value="4"/>
</dbReference>
<dbReference type="InterPro" id="IPR003409">
    <property type="entry name" value="MORN"/>
</dbReference>
<gene>
    <name evidence="2" type="ORF">BSTOLATCC_MIC39641</name>
</gene>
<dbReference type="EMBL" id="CAJZBQ010000039">
    <property type="protein sequence ID" value="CAG9325858.1"/>
    <property type="molecule type" value="Genomic_DNA"/>
</dbReference>
<protein>
    <recommendedName>
        <fullName evidence="4">MORN repeat-containing protein</fullName>
    </recommendedName>
</protein>
<dbReference type="PANTHER" id="PTHR43215">
    <property type="entry name" value="RADIAL SPOKE HEAD 1 HOMOLOG"/>
    <property type="match status" value="1"/>
</dbReference>
<evidence type="ECO:0008006" key="4">
    <source>
        <dbReference type="Google" id="ProtNLM"/>
    </source>
</evidence>
<dbReference type="AlphaFoldDB" id="A0AAU9JIP7"/>
<dbReference type="SMART" id="SM00698">
    <property type="entry name" value="MORN"/>
    <property type="match status" value="8"/>
</dbReference>
<dbReference type="Proteomes" id="UP001162131">
    <property type="component" value="Unassembled WGS sequence"/>
</dbReference>
<name>A0AAU9JIP7_9CILI</name>
<keyword evidence="1" id="KW-0677">Repeat</keyword>
<reference evidence="2" key="1">
    <citation type="submission" date="2021-09" db="EMBL/GenBank/DDBJ databases">
        <authorList>
            <consortium name="AG Swart"/>
            <person name="Singh M."/>
            <person name="Singh A."/>
            <person name="Seah K."/>
            <person name="Emmerich C."/>
        </authorList>
    </citation>
    <scope>NUCLEOTIDE SEQUENCE</scope>
    <source>
        <strain evidence="2">ATCC30299</strain>
    </source>
</reference>